<protein>
    <submittedName>
        <fullName evidence="5">MCE-family protein MceF</fullName>
    </submittedName>
</protein>
<dbReference type="Proteomes" id="UP000570517">
    <property type="component" value="Unassembled WGS sequence"/>
</dbReference>
<dbReference type="EMBL" id="JABFYL010000005">
    <property type="protein sequence ID" value="NVN48589.1"/>
    <property type="molecule type" value="Genomic_DNA"/>
</dbReference>
<dbReference type="InterPro" id="IPR005693">
    <property type="entry name" value="Mce"/>
</dbReference>
<keyword evidence="6" id="KW-1185">Reference proteome</keyword>
<reference evidence="5 6" key="1">
    <citation type="submission" date="2020-05" db="EMBL/GenBank/DDBJ databases">
        <title>Draft genome sequence of Mycobacterium hippocampi DL, isolated from European seabass, Dicentrarchus labrax, reared in fish farms.</title>
        <authorList>
            <person name="Stathopoulou P."/>
            <person name="Asimakis E."/>
            <person name="Tzokas K."/>
            <person name="Batargias C."/>
            <person name="Tsiamis G."/>
        </authorList>
    </citation>
    <scope>NUCLEOTIDE SEQUENCE [LARGE SCALE GENOMIC DNA]</scope>
    <source>
        <strain evidence="5 6">DL</strain>
    </source>
</reference>
<feature type="region of interest" description="Disordered" evidence="1">
    <location>
        <begin position="430"/>
        <end position="502"/>
    </location>
</feature>
<dbReference type="Pfam" id="PF11887">
    <property type="entry name" value="Mce4_CUP1"/>
    <property type="match status" value="1"/>
</dbReference>
<evidence type="ECO:0000313" key="5">
    <source>
        <dbReference type="EMBL" id="NVN48589.1"/>
    </source>
</evidence>
<accession>A0A850PDQ0</accession>
<feature type="domain" description="Mce/MlaD" evidence="3">
    <location>
        <begin position="41"/>
        <end position="113"/>
    </location>
</feature>
<feature type="domain" description="Mammalian cell entry C-terminal" evidence="4">
    <location>
        <begin position="121"/>
        <end position="288"/>
    </location>
</feature>
<sequence>MMTRFVRNQLIIFTIASIVGVGVMIFTYMQVPTLLGVGRLTVKLELPASGGLYRFSNVTYRGVQIGKVTDVALTENGAEATLSLDTSPKIPADLQADVLSVSAVGEQYVDLRPRTDSGPFLEDGSRIPVSATTIPQQVGPMLDQLSALVESLPKDRIPDLLDETFKAFDGAGPEFGSLLDSASELTGEINGASDETRTLIDDIGPLLESQAETTDEIRTWARSLSGVTAQVVQNDPELRAILQRGPGFAQEVSSLLDQVKPTLPILLANLTTVSQVLLTYNPAIEQLLVIFPGIIAAQQSFGLPTNNPTGLPAGDFALTISDPNPCTTGFLPPSQWRSPEDETTLETPDGLYCKLPQDSPLNVRGARNYPCIEHPGKRAPTVQLCNDPKGYQPLAMRDHLLGPYPFDPNLISQGLPLDDRVDFEERIFAPTEGTPLPPGAAPSGTPQGSPELAPVPPPLPMPNVTAPPAPQEPTVPGQPLPVAPSAFGANASGGPSVATAHYNPETGQYLTADGALQRVATGAAPKTWKDLLPT</sequence>
<dbReference type="Pfam" id="PF02470">
    <property type="entry name" value="MlaD"/>
    <property type="match status" value="1"/>
</dbReference>
<keyword evidence="2" id="KW-0812">Transmembrane</keyword>
<dbReference type="InterPro" id="IPR052336">
    <property type="entry name" value="MlaD_Phospholipid_Transporter"/>
</dbReference>
<organism evidence="5 6">
    <name type="scientific">Mycolicibacterium hippocampi</name>
    <dbReference type="NCBI Taxonomy" id="659824"/>
    <lineage>
        <taxon>Bacteria</taxon>
        <taxon>Bacillati</taxon>
        <taxon>Actinomycetota</taxon>
        <taxon>Actinomycetes</taxon>
        <taxon>Mycobacteriales</taxon>
        <taxon>Mycobacteriaceae</taxon>
        <taxon>Mycolicibacterium</taxon>
    </lineage>
</organism>
<dbReference type="NCBIfam" id="TIGR00996">
    <property type="entry name" value="Mtu_fam_mce"/>
    <property type="match status" value="1"/>
</dbReference>
<evidence type="ECO:0000259" key="4">
    <source>
        <dbReference type="Pfam" id="PF11887"/>
    </source>
</evidence>
<gene>
    <name evidence="5" type="ORF">HLY00_4748</name>
</gene>
<evidence type="ECO:0000256" key="2">
    <source>
        <dbReference type="SAM" id="Phobius"/>
    </source>
</evidence>
<dbReference type="InterPro" id="IPR003399">
    <property type="entry name" value="Mce/MlaD"/>
</dbReference>
<dbReference type="PANTHER" id="PTHR33371:SF16">
    <property type="entry name" value="MCE-FAMILY PROTEIN MCE3F"/>
    <property type="match status" value="1"/>
</dbReference>
<dbReference type="RefSeq" id="WP_178357036.1">
    <property type="nucleotide sequence ID" value="NZ_JABFYL010000005.1"/>
</dbReference>
<keyword evidence="2" id="KW-0472">Membrane</keyword>
<evidence type="ECO:0000256" key="1">
    <source>
        <dbReference type="SAM" id="MobiDB-lite"/>
    </source>
</evidence>
<dbReference type="InterPro" id="IPR024516">
    <property type="entry name" value="Mce_C"/>
</dbReference>
<evidence type="ECO:0000313" key="6">
    <source>
        <dbReference type="Proteomes" id="UP000570517"/>
    </source>
</evidence>
<dbReference type="AlphaFoldDB" id="A0A850PDQ0"/>
<dbReference type="PANTHER" id="PTHR33371">
    <property type="entry name" value="INTERMEMBRANE PHOSPHOLIPID TRANSPORT SYSTEM BINDING PROTEIN MLAD-RELATED"/>
    <property type="match status" value="1"/>
</dbReference>
<proteinExistence type="predicted"/>
<name>A0A850PDQ0_9MYCO</name>
<comment type="caution">
    <text evidence="5">The sequence shown here is derived from an EMBL/GenBank/DDBJ whole genome shotgun (WGS) entry which is preliminary data.</text>
</comment>
<feature type="compositionally biased region" description="Pro residues" evidence="1">
    <location>
        <begin position="453"/>
        <end position="482"/>
    </location>
</feature>
<evidence type="ECO:0000259" key="3">
    <source>
        <dbReference type="Pfam" id="PF02470"/>
    </source>
</evidence>
<dbReference type="GO" id="GO:0005576">
    <property type="term" value="C:extracellular region"/>
    <property type="evidence" value="ECO:0007669"/>
    <property type="project" value="TreeGrafter"/>
</dbReference>
<keyword evidence="2" id="KW-1133">Transmembrane helix</keyword>
<feature type="transmembrane region" description="Helical" evidence="2">
    <location>
        <begin position="12"/>
        <end position="31"/>
    </location>
</feature>